<sequence length="46" mass="5122">MLIVGERSAVDPKGCRHEGGNRKLSLPDRHPIWDGGAQRTLGERVR</sequence>
<name>A0A7W7Y4B9_9BACT</name>
<accession>A0A7W7Y4B9</accession>
<protein>
    <submittedName>
        <fullName evidence="2">Uncharacterized protein</fullName>
    </submittedName>
</protein>
<comment type="caution">
    <text evidence="2">The sequence shown here is derived from an EMBL/GenBank/DDBJ whole genome shotgun (WGS) entry which is preliminary data.</text>
</comment>
<gene>
    <name evidence="2" type="ORF">HNR37_001175</name>
</gene>
<evidence type="ECO:0000256" key="1">
    <source>
        <dbReference type="SAM" id="MobiDB-lite"/>
    </source>
</evidence>
<dbReference type="AlphaFoldDB" id="A0A7W7Y4B9"/>
<dbReference type="EMBL" id="JACHID010000006">
    <property type="protein sequence ID" value="MBB5021861.1"/>
    <property type="molecule type" value="Genomic_DNA"/>
</dbReference>
<feature type="region of interest" description="Disordered" evidence="1">
    <location>
        <begin position="1"/>
        <end position="46"/>
    </location>
</feature>
<keyword evidence="3" id="KW-1185">Reference proteome</keyword>
<feature type="compositionally biased region" description="Basic and acidic residues" evidence="1">
    <location>
        <begin position="8"/>
        <end position="32"/>
    </location>
</feature>
<organism evidence="2 3">
    <name type="scientific">Desulfurispira natronophila</name>
    <dbReference type="NCBI Taxonomy" id="682562"/>
    <lineage>
        <taxon>Bacteria</taxon>
        <taxon>Pseudomonadati</taxon>
        <taxon>Chrysiogenota</taxon>
        <taxon>Chrysiogenia</taxon>
        <taxon>Chrysiogenales</taxon>
        <taxon>Chrysiogenaceae</taxon>
        <taxon>Desulfurispira</taxon>
    </lineage>
</organism>
<evidence type="ECO:0000313" key="3">
    <source>
        <dbReference type="Proteomes" id="UP000528322"/>
    </source>
</evidence>
<reference evidence="2 3" key="1">
    <citation type="submission" date="2020-08" db="EMBL/GenBank/DDBJ databases">
        <title>Genomic Encyclopedia of Type Strains, Phase IV (KMG-IV): sequencing the most valuable type-strain genomes for metagenomic binning, comparative biology and taxonomic classification.</title>
        <authorList>
            <person name="Goeker M."/>
        </authorList>
    </citation>
    <scope>NUCLEOTIDE SEQUENCE [LARGE SCALE GENOMIC DNA]</scope>
    <source>
        <strain evidence="2 3">DSM 22071</strain>
    </source>
</reference>
<proteinExistence type="predicted"/>
<dbReference type="Proteomes" id="UP000528322">
    <property type="component" value="Unassembled WGS sequence"/>
</dbReference>
<evidence type="ECO:0000313" key="2">
    <source>
        <dbReference type="EMBL" id="MBB5021861.1"/>
    </source>
</evidence>